<evidence type="ECO:0000256" key="1">
    <source>
        <dbReference type="SAM" id="MobiDB-lite"/>
    </source>
</evidence>
<sequence>MIAIPPNNNNSYIIDPTVRFEKQKSQPEDVNREKNDIYVRTVPYFMDKYGLQQIEVIGLMVGARGTVPGFFFQTWQRFGLQRKAIDDIVLAALRGSIFILRNHLYVCHSYISYRKEITELGSSNLIGEISSVKVDFSLRQINLRLDFMQHKIPSSAEARINLTSDLRLNGLYNRALVFRYRYSHQNKPKPGLQNPFRSHICLNVHPLVPLNTKHLVPWNMFQITRYYRFCFPFILRSCHESKQASRSSTRVCVRICVSIRRPEFECSGPQLEGPEFECSGPQLEGPEFEYSELSLKVVVITEDVQNVHLLLEYRPHIDVSLTCEHDPNVQENCVCPQNMPQFDSEGIPNQAPETNKTMILNGPTSRNREGSDQVSVEAKQLGHLYLSIASIRKPSIQVPASRTTEVCRSAIMQEVNVLTIDQWSVF</sequence>
<name>A0ABQ8S2C1_PERAM</name>
<comment type="caution">
    <text evidence="2">The sequence shown here is derived from an EMBL/GenBank/DDBJ whole genome shotgun (WGS) entry which is preliminary data.</text>
</comment>
<organism evidence="2 3">
    <name type="scientific">Periplaneta americana</name>
    <name type="common">American cockroach</name>
    <name type="synonym">Blatta americana</name>
    <dbReference type="NCBI Taxonomy" id="6978"/>
    <lineage>
        <taxon>Eukaryota</taxon>
        <taxon>Metazoa</taxon>
        <taxon>Ecdysozoa</taxon>
        <taxon>Arthropoda</taxon>
        <taxon>Hexapoda</taxon>
        <taxon>Insecta</taxon>
        <taxon>Pterygota</taxon>
        <taxon>Neoptera</taxon>
        <taxon>Polyneoptera</taxon>
        <taxon>Dictyoptera</taxon>
        <taxon>Blattodea</taxon>
        <taxon>Blattoidea</taxon>
        <taxon>Blattidae</taxon>
        <taxon>Blattinae</taxon>
        <taxon>Periplaneta</taxon>
    </lineage>
</organism>
<keyword evidence="3" id="KW-1185">Reference proteome</keyword>
<proteinExistence type="predicted"/>
<reference evidence="2 3" key="1">
    <citation type="journal article" date="2022" name="Allergy">
        <title>Genome assembly and annotation of Periplaneta americana reveal a comprehensive cockroach allergen profile.</title>
        <authorList>
            <person name="Wang L."/>
            <person name="Xiong Q."/>
            <person name="Saelim N."/>
            <person name="Wang L."/>
            <person name="Nong W."/>
            <person name="Wan A.T."/>
            <person name="Shi M."/>
            <person name="Liu X."/>
            <person name="Cao Q."/>
            <person name="Hui J.H.L."/>
            <person name="Sookrung N."/>
            <person name="Leung T.F."/>
            <person name="Tungtrongchitr A."/>
            <person name="Tsui S.K.W."/>
        </authorList>
    </citation>
    <scope>NUCLEOTIDE SEQUENCE [LARGE SCALE GENOMIC DNA]</scope>
    <source>
        <strain evidence="2">PWHHKU_190912</strain>
    </source>
</reference>
<feature type="compositionally biased region" description="Polar residues" evidence="1">
    <location>
        <begin position="351"/>
        <end position="365"/>
    </location>
</feature>
<dbReference type="Proteomes" id="UP001148838">
    <property type="component" value="Unassembled WGS sequence"/>
</dbReference>
<feature type="region of interest" description="Disordered" evidence="1">
    <location>
        <begin position="346"/>
        <end position="372"/>
    </location>
</feature>
<accession>A0ABQ8S2C1</accession>
<evidence type="ECO:0000313" key="2">
    <source>
        <dbReference type="EMBL" id="KAJ4428044.1"/>
    </source>
</evidence>
<protein>
    <submittedName>
        <fullName evidence="2">Uncharacterized protein</fullName>
    </submittedName>
</protein>
<gene>
    <name evidence="2" type="ORF">ANN_24058</name>
</gene>
<evidence type="ECO:0000313" key="3">
    <source>
        <dbReference type="Proteomes" id="UP001148838"/>
    </source>
</evidence>
<dbReference type="EMBL" id="JAJSOF020000037">
    <property type="protein sequence ID" value="KAJ4428044.1"/>
    <property type="molecule type" value="Genomic_DNA"/>
</dbReference>